<dbReference type="AlphaFoldDB" id="A0A4Z2EM46"/>
<proteinExistence type="predicted"/>
<evidence type="ECO:0000313" key="2">
    <source>
        <dbReference type="Proteomes" id="UP000314294"/>
    </source>
</evidence>
<dbReference type="Proteomes" id="UP000314294">
    <property type="component" value="Unassembled WGS sequence"/>
</dbReference>
<sequence>MTSHKPSSENRKTGERKFECQITQNVTGQLAADRVRLLARGLTTESELQHRGCEGEIFREEEEESGRWRTRFEIQEEQRQD</sequence>
<gene>
    <name evidence="1" type="ORF">EYF80_059824</name>
</gene>
<protein>
    <submittedName>
        <fullName evidence="1">Uncharacterized protein</fullName>
    </submittedName>
</protein>
<comment type="caution">
    <text evidence="1">The sequence shown here is derived from an EMBL/GenBank/DDBJ whole genome shotgun (WGS) entry which is preliminary data.</text>
</comment>
<dbReference type="EMBL" id="SRLO01004929">
    <property type="protein sequence ID" value="TNN30027.1"/>
    <property type="molecule type" value="Genomic_DNA"/>
</dbReference>
<organism evidence="1 2">
    <name type="scientific">Liparis tanakae</name>
    <name type="common">Tanaka's snailfish</name>
    <dbReference type="NCBI Taxonomy" id="230148"/>
    <lineage>
        <taxon>Eukaryota</taxon>
        <taxon>Metazoa</taxon>
        <taxon>Chordata</taxon>
        <taxon>Craniata</taxon>
        <taxon>Vertebrata</taxon>
        <taxon>Euteleostomi</taxon>
        <taxon>Actinopterygii</taxon>
        <taxon>Neopterygii</taxon>
        <taxon>Teleostei</taxon>
        <taxon>Neoteleostei</taxon>
        <taxon>Acanthomorphata</taxon>
        <taxon>Eupercaria</taxon>
        <taxon>Perciformes</taxon>
        <taxon>Cottioidei</taxon>
        <taxon>Cottales</taxon>
        <taxon>Liparidae</taxon>
        <taxon>Liparis</taxon>
    </lineage>
</organism>
<keyword evidence="2" id="KW-1185">Reference proteome</keyword>
<evidence type="ECO:0000313" key="1">
    <source>
        <dbReference type="EMBL" id="TNN30027.1"/>
    </source>
</evidence>
<name>A0A4Z2EM46_9TELE</name>
<accession>A0A4Z2EM46</accession>
<reference evidence="1 2" key="1">
    <citation type="submission" date="2019-03" db="EMBL/GenBank/DDBJ databases">
        <title>First draft genome of Liparis tanakae, snailfish: a comprehensive survey of snailfish specific genes.</title>
        <authorList>
            <person name="Kim W."/>
            <person name="Song I."/>
            <person name="Jeong J.-H."/>
            <person name="Kim D."/>
            <person name="Kim S."/>
            <person name="Ryu S."/>
            <person name="Song J.Y."/>
            <person name="Lee S.K."/>
        </authorList>
    </citation>
    <scope>NUCLEOTIDE SEQUENCE [LARGE SCALE GENOMIC DNA]</scope>
    <source>
        <tissue evidence="1">Muscle</tissue>
    </source>
</reference>